<dbReference type="InterPro" id="IPR029045">
    <property type="entry name" value="ClpP/crotonase-like_dom_sf"/>
</dbReference>
<reference evidence="4" key="1">
    <citation type="journal article" date="2021" name="Proc. Natl. Acad. Sci. U.S.A.">
        <title>A Catalog of Tens of Thousands of Viruses from Human Metagenomes Reveals Hidden Associations with Chronic Diseases.</title>
        <authorList>
            <person name="Tisza M.J."/>
            <person name="Buck C.B."/>
        </authorList>
    </citation>
    <scope>NUCLEOTIDE SEQUENCE</scope>
    <source>
        <strain evidence="4">CtkL634</strain>
    </source>
</reference>
<dbReference type="Gene3D" id="3.90.226.10">
    <property type="entry name" value="2-enoyl-CoA Hydratase, Chain A, domain 1"/>
    <property type="match status" value="1"/>
</dbReference>
<evidence type="ECO:0000256" key="1">
    <source>
        <dbReference type="ARBA" id="ARBA00007039"/>
    </source>
</evidence>
<dbReference type="InterPro" id="IPR001907">
    <property type="entry name" value="ClpP"/>
</dbReference>
<protein>
    <submittedName>
        <fullName evidence="4">ATP dependent Clp protease</fullName>
    </submittedName>
</protein>
<dbReference type="Pfam" id="PF00574">
    <property type="entry name" value="CLP_protease"/>
    <property type="match status" value="1"/>
</dbReference>
<dbReference type="GO" id="GO:0009368">
    <property type="term" value="C:endopeptidase Clp complex"/>
    <property type="evidence" value="ECO:0007669"/>
    <property type="project" value="TreeGrafter"/>
</dbReference>
<sequence>MKHRINIRGVMVPNDYKWYYDYFGEDCTCPADIQKVMDAFTDGDEIEVYINSPGGVIDVGSEIYTLLRSRKDNVKIYITGEACSAASIAAMSAHCEMSPTALMMVHCVSSGARGNHSDMEKMAEVLRTADKALCTAYMAKAGMSEEDALAMMEHETWLTAEQAKEKGLIDGIMFEDSQPETPLVAGPLFALPDNNQMEKVKKLLKQAEDPDNSGDAAFLMQQRLNFLKLKGERA</sequence>
<dbReference type="GO" id="GO:0004176">
    <property type="term" value="F:ATP-dependent peptidase activity"/>
    <property type="evidence" value="ECO:0007669"/>
    <property type="project" value="InterPro"/>
</dbReference>
<evidence type="ECO:0000256" key="3">
    <source>
        <dbReference type="ARBA" id="ARBA00022801"/>
    </source>
</evidence>
<dbReference type="PRINTS" id="PR00127">
    <property type="entry name" value="CLPPROTEASEP"/>
</dbReference>
<name>A0A8S5MI44_9CAUD</name>
<evidence type="ECO:0000256" key="2">
    <source>
        <dbReference type="ARBA" id="ARBA00022490"/>
    </source>
</evidence>
<comment type="similarity">
    <text evidence="1">Belongs to the peptidase S14 family.</text>
</comment>
<dbReference type="InterPro" id="IPR023562">
    <property type="entry name" value="ClpP/TepA"/>
</dbReference>
<dbReference type="PANTHER" id="PTHR10381:SF70">
    <property type="entry name" value="ATP-DEPENDENT CLP PROTEASE PROTEOLYTIC SUBUNIT"/>
    <property type="match status" value="1"/>
</dbReference>
<proteinExistence type="inferred from homology"/>
<dbReference type="GO" id="GO:0006515">
    <property type="term" value="P:protein quality control for misfolded or incompletely synthesized proteins"/>
    <property type="evidence" value="ECO:0007669"/>
    <property type="project" value="TreeGrafter"/>
</dbReference>
<dbReference type="EMBL" id="BK014911">
    <property type="protein sequence ID" value="DAD82033.1"/>
    <property type="molecule type" value="Genomic_DNA"/>
</dbReference>
<dbReference type="PANTHER" id="PTHR10381">
    <property type="entry name" value="ATP-DEPENDENT CLP PROTEASE PROTEOLYTIC SUBUNIT"/>
    <property type="match status" value="1"/>
</dbReference>
<keyword evidence="3" id="KW-0378">Hydrolase</keyword>
<keyword evidence="2" id="KW-0963">Cytoplasm</keyword>
<dbReference type="GO" id="GO:0051117">
    <property type="term" value="F:ATPase binding"/>
    <property type="evidence" value="ECO:0007669"/>
    <property type="project" value="TreeGrafter"/>
</dbReference>
<evidence type="ECO:0000313" key="4">
    <source>
        <dbReference type="EMBL" id="DAD82033.1"/>
    </source>
</evidence>
<keyword evidence="4" id="KW-0645">Protease</keyword>
<organism evidence="4">
    <name type="scientific">Siphoviridae sp. ctkL634</name>
    <dbReference type="NCBI Taxonomy" id="2826442"/>
    <lineage>
        <taxon>Viruses</taxon>
        <taxon>Duplodnaviria</taxon>
        <taxon>Heunggongvirae</taxon>
        <taxon>Uroviricota</taxon>
        <taxon>Caudoviricetes</taxon>
    </lineage>
</organism>
<dbReference type="GO" id="GO:0004252">
    <property type="term" value="F:serine-type endopeptidase activity"/>
    <property type="evidence" value="ECO:0007669"/>
    <property type="project" value="InterPro"/>
</dbReference>
<dbReference type="NCBIfam" id="NF045542">
    <property type="entry name" value="Clp_rel_HeadMat"/>
    <property type="match status" value="1"/>
</dbReference>
<dbReference type="CDD" id="cd07016">
    <property type="entry name" value="S14_ClpP_1"/>
    <property type="match status" value="1"/>
</dbReference>
<dbReference type="SUPFAM" id="SSF52096">
    <property type="entry name" value="ClpP/crotonase"/>
    <property type="match status" value="1"/>
</dbReference>
<accession>A0A8S5MI44</accession>